<dbReference type="RefSeq" id="XP_008724286.1">
    <property type="nucleotide sequence ID" value="XM_008726064.1"/>
</dbReference>
<dbReference type="GO" id="GO:0031956">
    <property type="term" value="F:medium-chain fatty acid-CoA ligase activity"/>
    <property type="evidence" value="ECO:0007669"/>
    <property type="project" value="TreeGrafter"/>
</dbReference>
<reference evidence="3 4" key="1">
    <citation type="submission" date="2013-03" db="EMBL/GenBank/DDBJ databases">
        <title>The Genome Sequence of Cladophialophora carrionii CBS 160.54.</title>
        <authorList>
            <consortium name="The Broad Institute Genomics Platform"/>
            <person name="Cuomo C."/>
            <person name="de Hoog S."/>
            <person name="Gorbushina A."/>
            <person name="Walker B."/>
            <person name="Young S.K."/>
            <person name="Zeng Q."/>
            <person name="Gargeya S."/>
            <person name="Fitzgerald M."/>
            <person name="Haas B."/>
            <person name="Abouelleil A."/>
            <person name="Allen A.W."/>
            <person name="Alvarado L."/>
            <person name="Arachchi H.M."/>
            <person name="Berlin A.M."/>
            <person name="Chapman S.B."/>
            <person name="Gainer-Dewar J."/>
            <person name="Goldberg J."/>
            <person name="Griggs A."/>
            <person name="Gujja S."/>
            <person name="Hansen M."/>
            <person name="Howarth C."/>
            <person name="Imamovic A."/>
            <person name="Ireland A."/>
            <person name="Larimer J."/>
            <person name="McCowan C."/>
            <person name="Murphy C."/>
            <person name="Pearson M."/>
            <person name="Poon T.W."/>
            <person name="Priest M."/>
            <person name="Roberts A."/>
            <person name="Saif S."/>
            <person name="Shea T."/>
            <person name="Sisk P."/>
            <person name="Sykes S."/>
            <person name="Wortman J."/>
            <person name="Nusbaum C."/>
            <person name="Birren B."/>
        </authorList>
    </citation>
    <scope>NUCLEOTIDE SEQUENCE [LARGE SCALE GENOMIC DNA]</scope>
    <source>
        <strain evidence="3 4">CBS 160.54</strain>
    </source>
</reference>
<dbReference type="GO" id="GO:0006631">
    <property type="term" value="P:fatty acid metabolic process"/>
    <property type="evidence" value="ECO:0007669"/>
    <property type="project" value="TreeGrafter"/>
</dbReference>
<evidence type="ECO:0000313" key="3">
    <source>
        <dbReference type="EMBL" id="ETI26973.1"/>
    </source>
</evidence>
<organism evidence="3 4">
    <name type="scientific">Cladophialophora carrionii CBS 160.54</name>
    <dbReference type="NCBI Taxonomy" id="1279043"/>
    <lineage>
        <taxon>Eukaryota</taxon>
        <taxon>Fungi</taxon>
        <taxon>Dikarya</taxon>
        <taxon>Ascomycota</taxon>
        <taxon>Pezizomycotina</taxon>
        <taxon>Eurotiomycetes</taxon>
        <taxon>Chaetothyriomycetidae</taxon>
        <taxon>Chaetothyriales</taxon>
        <taxon>Herpotrichiellaceae</taxon>
        <taxon>Cladophialophora</taxon>
    </lineage>
</organism>
<dbReference type="SUPFAM" id="SSF56801">
    <property type="entry name" value="Acetyl-CoA synthetase-like"/>
    <property type="match status" value="1"/>
</dbReference>
<gene>
    <name evidence="3" type="ORF">G647_10072</name>
</gene>
<dbReference type="InterPro" id="IPR025110">
    <property type="entry name" value="AMP-bd_C"/>
</dbReference>
<evidence type="ECO:0000259" key="1">
    <source>
        <dbReference type="Pfam" id="PF00501"/>
    </source>
</evidence>
<dbReference type="HOGENOM" id="CLU_000022_59_7_1"/>
<dbReference type="Gene3D" id="3.40.50.12780">
    <property type="entry name" value="N-terminal domain of ligase-like"/>
    <property type="match status" value="1"/>
</dbReference>
<evidence type="ECO:0000259" key="2">
    <source>
        <dbReference type="Pfam" id="PF13193"/>
    </source>
</evidence>
<dbReference type="InterPro" id="IPR020845">
    <property type="entry name" value="AMP-binding_CS"/>
</dbReference>
<dbReference type="InterPro" id="IPR045851">
    <property type="entry name" value="AMP-bd_C_sf"/>
</dbReference>
<evidence type="ECO:0008006" key="5">
    <source>
        <dbReference type="Google" id="ProtNLM"/>
    </source>
</evidence>
<protein>
    <recommendedName>
        <fullName evidence="5">AMP-dependent synthetase/ligase domain-containing protein</fullName>
    </recommendedName>
</protein>
<dbReference type="Gene3D" id="3.30.300.30">
    <property type="match status" value="1"/>
</dbReference>
<accession>V9DKY3</accession>
<dbReference type="InterPro" id="IPR042099">
    <property type="entry name" value="ANL_N_sf"/>
</dbReference>
<dbReference type="PROSITE" id="PS00455">
    <property type="entry name" value="AMP_BINDING"/>
    <property type="match status" value="1"/>
</dbReference>
<dbReference type="EMBL" id="KB822699">
    <property type="protein sequence ID" value="ETI26973.1"/>
    <property type="molecule type" value="Genomic_DNA"/>
</dbReference>
<dbReference type="OrthoDB" id="10253115at2759"/>
<dbReference type="PANTHER" id="PTHR43201">
    <property type="entry name" value="ACYL-COA SYNTHETASE"/>
    <property type="match status" value="1"/>
</dbReference>
<dbReference type="PANTHER" id="PTHR43201:SF6">
    <property type="entry name" value="ACYL COA SYNTHETASE (EUROFUNG)"/>
    <property type="match status" value="1"/>
</dbReference>
<dbReference type="Pfam" id="PF00501">
    <property type="entry name" value="AMP-binding"/>
    <property type="match status" value="1"/>
</dbReference>
<feature type="domain" description="AMP-binding enzyme C-terminal" evidence="2">
    <location>
        <begin position="477"/>
        <end position="582"/>
    </location>
</feature>
<feature type="domain" description="AMP-dependent synthetase/ligase" evidence="1">
    <location>
        <begin position="41"/>
        <end position="422"/>
    </location>
</feature>
<sequence length="612" mass="66644">MGSTAVALQQAKMAITSPAMSIVSGPKVPELWEETLGELIQRQAAKYGAHTAATFSWQRNHRLSYQDLSNRSEAVARSMLARGLKHGDHIAIMAGNCYQYIETFLAAARIGCPFVVLNNTYTAKELVSALKVVSCKLLFIAPKIKLKDLSSHIESVTTQLDSLLCVLVASGSSTSSDTSKICDYSSFLNQAQSTTTAALKHAESHVRNSDVLNLQFTSGTTGVPKAAMLTHRNLVNNGRFIGDAMALTASDIICCPPPLFHCFGLVLGFLASFTHGSTIVFPCDQFDASQVLDSLLSQKCTALLGVPTMFIAEIEANKTKRLRISGVRTGLAAGSSVSPILMKQLEQEFGIRGMLIAYGMTETSPVTFITSLRDDEERKTKTVGRVLPHTAAKVVDRDGNIVPRGVRGELCTSGYALQKGYFNNLAKTAEVMKRDDEGVLWMYTGDECVIDSEGYCSVTGRIKDVIIRGGENIFPHEIESLLSTHPSIAEASVVAIRDPKYGEVVGAFLRGQPQAGCLTPNINPSLNLPHDPRTDKRLNRPSWGEINHFVRQSLGSHKAPRYVFWIGDEGVGNDFPKTGSGKIMKHVLRDVGERLVKQGRGEQEEARVKARL</sequence>
<evidence type="ECO:0000313" key="4">
    <source>
        <dbReference type="Proteomes" id="UP000030678"/>
    </source>
</evidence>
<dbReference type="Proteomes" id="UP000030678">
    <property type="component" value="Unassembled WGS sequence"/>
</dbReference>
<dbReference type="Pfam" id="PF13193">
    <property type="entry name" value="AMP-binding_C"/>
    <property type="match status" value="1"/>
</dbReference>
<dbReference type="GeneID" id="19988565"/>
<dbReference type="VEuPathDB" id="FungiDB:G647_10072"/>
<dbReference type="InterPro" id="IPR000873">
    <property type="entry name" value="AMP-dep_synth/lig_dom"/>
</dbReference>
<proteinExistence type="predicted"/>
<name>V9DKY3_9EURO</name>
<dbReference type="AlphaFoldDB" id="V9DKY3"/>